<sequence>MAQIHKHEKVIEIKNSAYRLPNVTDKLTSIELVAGDWSSNEFVKSWNYNFNKFLFSNGKAEIFKERTRVDKANKTLTFTALEGDILRNYKTWKTTFQAAPKNETAGYVKIIIEYEKINEDDPVRHEYIDFLEGFAKEVGDNLPKA</sequence>
<dbReference type="Pfam" id="PF00407">
    <property type="entry name" value="Bet_v_1"/>
    <property type="match status" value="1"/>
</dbReference>
<evidence type="ECO:0000256" key="1">
    <source>
        <dbReference type="ARBA" id="ARBA00038242"/>
    </source>
</evidence>
<evidence type="ECO:0000259" key="2">
    <source>
        <dbReference type="SMART" id="SM01037"/>
    </source>
</evidence>
<dbReference type="SMART" id="SM01037">
    <property type="entry name" value="Bet_v_1"/>
    <property type="match status" value="1"/>
</dbReference>
<dbReference type="EMBL" id="JAIWQS010000010">
    <property type="protein sequence ID" value="KAJ8753721.1"/>
    <property type="molecule type" value="Genomic_DNA"/>
</dbReference>
<proteinExistence type="inferred from homology"/>
<dbReference type="Gene3D" id="3.30.530.20">
    <property type="match status" value="1"/>
</dbReference>
<dbReference type="InterPro" id="IPR023393">
    <property type="entry name" value="START-like_dom_sf"/>
</dbReference>
<dbReference type="PANTHER" id="PTHR31338">
    <property type="entry name" value="POLYKETIDE CYCLASE/DEHYDRASE AND LIPID TRANSPORT SUPERFAMILY PROTEIN"/>
    <property type="match status" value="1"/>
</dbReference>
<dbReference type="AlphaFoldDB" id="A0AAV8SNY7"/>
<dbReference type="InterPro" id="IPR000916">
    <property type="entry name" value="Bet_v_I/MLP"/>
</dbReference>
<dbReference type="InterPro" id="IPR052006">
    <property type="entry name" value="MLP-like"/>
</dbReference>
<comment type="similarity">
    <text evidence="1">Belongs to the MLP family.</text>
</comment>
<gene>
    <name evidence="3" type="ORF">K2173_026397</name>
</gene>
<evidence type="ECO:0000313" key="4">
    <source>
        <dbReference type="Proteomes" id="UP001159364"/>
    </source>
</evidence>
<name>A0AAV8SNY7_9ROSI</name>
<dbReference type="SUPFAM" id="SSF55961">
    <property type="entry name" value="Bet v1-like"/>
    <property type="match status" value="1"/>
</dbReference>
<evidence type="ECO:0000313" key="3">
    <source>
        <dbReference type="EMBL" id="KAJ8753721.1"/>
    </source>
</evidence>
<keyword evidence="4" id="KW-1185">Reference proteome</keyword>
<reference evidence="3 4" key="1">
    <citation type="submission" date="2021-09" db="EMBL/GenBank/DDBJ databases">
        <title>Genomic insights and catalytic innovation underlie evolution of tropane alkaloids biosynthesis.</title>
        <authorList>
            <person name="Wang Y.-J."/>
            <person name="Tian T."/>
            <person name="Huang J.-P."/>
            <person name="Huang S.-X."/>
        </authorList>
    </citation>
    <scope>NUCLEOTIDE SEQUENCE [LARGE SCALE GENOMIC DNA]</scope>
    <source>
        <strain evidence="3">KIB-2018</strain>
        <tissue evidence="3">Leaf</tissue>
    </source>
</reference>
<organism evidence="3 4">
    <name type="scientific">Erythroxylum novogranatense</name>
    <dbReference type="NCBI Taxonomy" id="1862640"/>
    <lineage>
        <taxon>Eukaryota</taxon>
        <taxon>Viridiplantae</taxon>
        <taxon>Streptophyta</taxon>
        <taxon>Embryophyta</taxon>
        <taxon>Tracheophyta</taxon>
        <taxon>Spermatophyta</taxon>
        <taxon>Magnoliopsida</taxon>
        <taxon>eudicotyledons</taxon>
        <taxon>Gunneridae</taxon>
        <taxon>Pentapetalae</taxon>
        <taxon>rosids</taxon>
        <taxon>fabids</taxon>
        <taxon>Malpighiales</taxon>
        <taxon>Erythroxylaceae</taxon>
        <taxon>Erythroxylum</taxon>
    </lineage>
</organism>
<dbReference type="PANTHER" id="PTHR31338:SF16">
    <property type="entry name" value="POLYKETIDE CYCLASE_DEHYDRASE AND LIPID TRANSPORT SUPERFAMILY PROTEIN"/>
    <property type="match status" value="1"/>
</dbReference>
<dbReference type="GO" id="GO:0006952">
    <property type="term" value="P:defense response"/>
    <property type="evidence" value="ECO:0007669"/>
    <property type="project" value="InterPro"/>
</dbReference>
<protein>
    <recommendedName>
        <fullName evidence="2">Bet v I/Major latex protein domain-containing protein</fullName>
    </recommendedName>
</protein>
<dbReference type="Proteomes" id="UP001159364">
    <property type="component" value="Linkage Group LG10"/>
</dbReference>
<comment type="caution">
    <text evidence="3">The sequence shown here is derived from an EMBL/GenBank/DDBJ whole genome shotgun (WGS) entry which is preliminary data.</text>
</comment>
<accession>A0AAV8SNY7</accession>
<feature type="domain" description="Bet v I/Major latex protein" evidence="2">
    <location>
        <begin position="2"/>
        <end position="145"/>
    </location>
</feature>